<feature type="transmembrane region" description="Helical" evidence="13">
    <location>
        <begin position="268"/>
        <end position="293"/>
    </location>
</feature>
<evidence type="ECO:0000256" key="8">
    <source>
        <dbReference type="ARBA" id="ARBA00023136"/>
    </source>
</evidence>
<dbReference type="RefSeq" id="XP_033819077.1">
    <property type="nucleotide sequence ID" value="XM_033963186.1"/>
</dbReference>
<keyword evidence="9 12" id="KW-0675">Receptor</keyword>
<organism evidence="15 16">
    <name type="scientific">Geotrypetes seraphini</name>
    <name type="common">Gaboon caecilian</name>
    <name type="synonym">Caecilia seraphini</name>
    <dbReference type="NCBI Taxonomy" id="260995"/>
    <lineage>
        <taxon>Eukaryota</taxon>
        <taxon>Metazoa</taxon>
        <taxon>Chordata</taxon>
        <taxon>Craniata</taxon>
        <taxon>Vertebrata</taxon>
        <taxon>Euteleostomi</taxon>
        <taxon>Amphibia</taxon>
        <taxon>Gymnophiona</taxon>
        <taxon>Geotrypetes</taxon>
    </lineage>
</organism>
<feature type="transmembrane region" description="Helical" evidence="13">
    <location>
        <begin position="188"/>
        <end position="213"/>
    </location>
</feature>
<dbReference type="OrthoDB" id="9898484at2759"/>
<keyword evidence="7 12" id="KW-0297">G-protein coupled receptor</keyword>
<keyword evidence="6 13" id="KW-1133">Transmembrane helix</keyword>
<protein>
    <recommendedName>
        <fullName evidence="12">Taste receptor type 2</fullName>
    </recommendedName>
</protein>
<evidence type="ECO:0000256" key="13">
    <source>
        <dbReference type="SAM" id="Phobius"/>
    </source>
</evidence>
<reference evidence="16" key="1">
    <citation type="submission" date="2025-08" db="UniProtKB">
        <authorList>
            <consortium name="RefSeq"/>
        </authorList>
    </citation>
    <scope>IDENTIFICATION</scope>
</reference>
<feature type="transmembrane region" description="Helical" evidence="13">
    <location>
        <begin position="6"/>
        <end position="30"/>
    </location>
</feature>
<dbReference type="GO" id="GO:0004930">
    <property type="term" value="F:G protein-coupled receptor activity"/>
    <property type="evidence" value="ECO:0007669"/>
    <property type="project" value="UniProtKB-KW"/>
</dbReference>
<dbReference type="GO" id="GO:0016020">
    <property type="term" value="C:membrane"/>
    <property type="evidence" value="ECO:0007669"/>
    <property type="project" value="UniProtKB-SubCell"/>
</dbReference>
<dbReference type="Proteomes" id="UP000515159">
    <property type="component" value="Chromosome 1"/>
</dbReference>
<dbReference type="InterPro" id="IPR007960">
    <property type="entry name" value="TAS2R"/>
</dbReference>
<evidence type="ECO:0000313" key="15">
    <source>
        <dbReference type="Proteomes" id="UP000515159"/>
    </source>
</evidence>
<dbReference type="Pfam" id="PF05296">
    <property type="entry name" value="TAS2R"/>
    <property type="match status" value="1"/>
</dbReference>
<keyword evidence="5 12" id="KW-0812">Transmembrane</keyword>
<dbReference type="PANTHER" id="PTHR11394:SF137">
    <property type="entry name" value="C-X-C CHEMOKINE RECEPTOR TYPE 3 ISOFORM X1-RELATED"/>
    <property type="match status" value="1"/>
</dbReference>
<dbReference type="GeneID" id="117369138"/>
<evidence type="ECO:0000256" key="9">
    <source>
        <dbReference type="ARBA" id="ARBA00023170"/>
    </source>
</evidence>
<evidence type="ECO:0000256" key="4">
    <source>
        <dbReference type="ARBA" id="ARBA00022606"/>
    </source>
</evidence>
<dbReference type="PANTHER" id="PTHR11394">
    <property type="entry name" value="TASTE RECEPTOR TYPE 2"/>
    <property type="match status" value="1"/>
</dbReference>
<dbReference type="KEGG" id="gsh:117369138"/>
<sequence>MELTAGTVEMIVCAILIFVSIIGNAVLICCTWRCVRRRLPTSFVLIFSLAVVHLARNFVVNVMNIALDAEVVLESPSCKVGRFTAALTTTLAVWFTLYLSIFYCAKLYRVVHPLSTDPKKKWRRHHLFTVLFLWIAGIAIYCPVLVFGEKDTHVMAENGTQYQYSSLLYTECLVNYSSQQLALFYGKIFLVIVDLLPLAGLVLVSFRVAFLLWEHKKATYGDIWIGSDATEDEIIRASKVVIVMMFLATSLWISHFILVHFLQDLSSYYFMPAVLAVLCSGYSAISPYLLLLINYKLKVQLRSLKPFCCPDVKKSIPTDVKKSVSESAPAVASPYA</sequence>
<gene>
    <name evidence="16" type="primary">LOC117369138</name>
</gene>
<feature type="transmembrane region" description="Helical" evidence="13">
    <location>
        <begin position="240"/>
        <end position="262"/>
    </location>
</feature>
<comment type="subcellular location">
    <subcellularLocation>
        <location evidence="1 12">Membrane</location>
        <topology evidence="1 12">Multi-pass membrane protein</topology>
    </subcellularLocation>
</comment>
<dbReference type="InParanoid" id="A0A6P8SKI3"/>
<evidence type="ECO:0000256" key="10">
    <source>
        <dbReference type="ARBA" id="ARBA00023224"/>
    </source>
</evidence>
<comment type="similarity">
    <text evidence="2 11">Belongs to the G-protein coupled receptor T2R family.</text>
</comment>
<keyword evidence="4 12" id="KW-0716">Sensory transduction</keyword>
<evidence type="ECO:0000259" key="14">
    <source>
        <dbReference type="PROSITE" id="PS50262"/>
    </source>
</evidence>
<evidence type="ECO:0000256" key="2">
    <source>
        <dbReference type="ARBA" id="ARBA00007376"/>
    </source>
</evidence>
<feature type="transmembrane region" description="Helical" evidence="13">
    <location>
        <begin position="42"/>
        <end position="63"/>
    </location>
</feature>
<dbReference type="InterPro" id="IPR017452">
    <property type="entry name" value="GPCR_Rhodpsn_7TM"/>
</dbReference>
<keyword evidence="3 12" id="KW-0919">Taste</keyword>
<keyword evidence="15" id="KW-1185">Reference proteome</keyword>
<evidence type="ECO:0000313" key="16">
    <source>
        <dbReference type="RefSeq" id="XP_033819077.1"/>
    </source>
</evidence>
<evidence type="ECO:0000256" key="6">
    <source>
        <dbReference type="ARBA" id="ARBA00022989"/>
    </source>
</evidence>
<dbReference type="SUPFAM" id="SSF81321">
    <property type="entry name" value="Family A G protein-coupled receptor-like"/>
    <property type="match status" value="1"/>
</dbReference>
<accession>A0A6P8SKI3</accession>
<evidence type="ECO:0000256" key="3">
    <source>
        <dbReference type="ARBA" id="ARBA00022480"/>
    </source>
</evidence>
<evidence type="ECO:0000256" key="5">
    <source>
        <dbReference type="ARBA" id="ARBA00022692"/>
    </source>
</evidence>
<keyword evidence="10 12" id="KW-0807">Transducer</keyword>
<dbReference type="Gene3D" id="1.20.1070.10">
    <property type="entry name" value="Rhodopsin 7-helix transmembrane proteins"/>
    <property type="match status" value="1"/>
</dbReference>
<evidence type="ECO:0000256" key="12">
    <source>
        <dbReference type="RuleBase" id="RU004424"/>
    </source>
</evidence>
<evidence type="ECO:0000256" key="1">
    <source>
        <dbReference type="ARBA" id="ARBA00004141"/>
    </source>
</evidence>
<evidence type="ECO:0000256" key="7">
    <source>
        <dbReference type="ARBA" id="ARBA00023040"/>
    </source>
</evidence>
<proteinExistence type="inferred from homology"/>
<feature type="transmembrane region" description="Helical" evidence="13">
    <location>
        <begin position="126"/>
        <end position="147"/>
    </location>
</feature>
<feature type="transmembrane region" description="Helical" evidence="13">
    <location>
        <begin position="83"/>
        <end position="105"/>
    </location>
</feature>
<keyword evidence="8 12" id="KW-0472">Membrane</keyword>
<feature type="domain" description="G-protein coupled receptors family 1 profile" evidence="14">
    <location>
        <begin position="23"/>
        <end position="290"/>
    </location>
</feature>
<dbReference type="CDD" id="cd00637">
    <property type="entry name" value="7tm_classA_rhodopsin-like"/>
    <property type="match status" value="1"/>
</dbReference>
<dbReference type="PROSITE" id="PS50262">
    <property type="entry name" value="G_PROTEIN_RECEP_F1_2"/>
    <property type="match status" value="1"/>
</dbReference>
<evidence type="ECO:0000256" key="11">
    <source>
        <dbReference type="RuleBase" id="RU004423"/>
    </source>
</evidence>
<name>A0A6P8SKI3_GEOSA</name>
<dbReference type="GO" id="GO:0033038">
    <property type="term" value="F:bitter taste receptor activity"/>
    <property type="evidence" value="ECO:0007669"/>
    <property type="project" value="InterPro"/>
</dbReference>
<dbReference type="AlphaFoldDB" id="A0A6P8SKI3"/>